<organism evidence="2 3">
    <name type="scientific">Ruminiclostridium papyrosolvens DSM 2782</name>
    <dbReference type="NCBI Taxonomy" id="588581"/>
    <lineage>
        <taxon>Bacteria</taxon>
        <taxon>Bacillati</taxon>
        <taxon>Bacillota</taxon>
        <taxon>Clostridia</taxon>
        <taxon>Eubacteriales</taxon>
        <taxon>Oscillospiraceae</taxon>
        <taxon>Ruminiclostridium</taxon>
    </lineage>
</organism>
<proteinExistence type="predicted"/>
<dbReference type="RefSeq" id="WP_004621153.1">
    <property type="nucleotide sequence ID" value="NZ_ACXX02000013.1"/>
</dbReference>
<keyword evidence="3" id="KW-1185">Reference proteome</keyword>
<dbReference type="SUPFAM" id="SSF88874">
    <property type="entry name" value="Receptor-binding domain of short tail fibre protein gp12"/>
    <property type="match status" value="1"/>
</dbReference>
<dbReference type="eggNOG" id="COG4675">
    <property type="taxonomic scope" value="Bacteria"/>
</dbReference>
<evidence type="ECO:0000313" key="3">
    <source>
        <dbReference type="Proteomes" id="UP000003860"/>
    </source>
</evidence>
<dbReference type="STRING" id="588581.Cpap_0717"/>
<dbReference type="EMBL" id="ACXX02000013">
    <property type="protein sequence ID" value="EGD46464.1"/>
    <property type="molecule type" value="Genomic_DNA"/>
</dbReference>
<reference evidence="2" key="1">
    <citation type="submission" date="2009-07" db="EMBL/GenBank/DDBJ databases">
        <authorList>
            <consortium name="US DOE Joint Genome Institute (JGI-PGF)"/>
            <person name="Lucas S."/>
            <person name="Copeland A."/>
            <person name="Lapidus A."/>
            <person name="Glavina del Rio T."/>
            <person name="Tice H."/>
            <person name="Bruce D."/>
            <person name="Goodwin L."/>
            <person name="Pitluck S."/>
            <person name="Larimer F."/>
            <person name="Land M.L."/>
            <person name="Mouttaki H."/>
            <person name="He Z."/>
            <person name="Zhou J."/>
            <person name="Hemme C.L."/>
        </authorList>
    </citation>
    <scope>NUCLEOTIDE SEQUENCE</scope>
    <source>
        <strain evidence="2">DSM 2782</strain>
    </source>
</reference>
<evidence type="ECO:0000313" key="2">
    <source>
        <dbReference type="EMBL" id="EGD46464.1"/>
    </source>
</evidence>
<dbReference type="AlphaFoldDB" id="F1TG99"/>
<accession>F1TG99</accession>
<comment type="caution">
    <text evidence="2">The sequence shown here is derived from an EMBL/GenBank/DDBJ whole genome shotgun (WGS) entry which is preliminary data.</text>
</comment>
<name>F1TG99_9FIRM</name>
<gene>
    <name evidence="2" type="ORF">Cpap_0717</name>
</gene>
<dbReference type="Proteomes" id="UP000003860">
    <property type="component" value="Unassembled WGS sequence"/>
</dbReference>
<dbReference type="OrthoDB" id="9810174at2"/>
<reference evidence="2" key="2">
    <citation type="submission" date="2011-01" db="EMBL/GenBank/DDBJ databases">
        <title>The Non-contiguous Finished genome of Clostridium papyrosolvens.</title>
        <authorList>
            <person name="Lucas S."/>
            <person name="Copeland A."/>
            <person name="Lapidus A."/>
            <person name="Cheng J.-F."/>
            <person name="Goodwin L."/>
            <person name="Pitluck S."/>
            <person name="Misra M."/>
            <person name="Chertkov O."/>
            <person name="Detter J.C."/>
            <person name="Han C."/>
            <person name="Tapia R."/>
            <person name="Land M."/>
            <person name="Hauser L."/>
            <person name="Kyrpides N."/>
            <person name="Ivanova N."/>
            <person name="Pagani I."/>
            <person name="Mouttaki H."/>
            <person name="He Z."/>
            <person name="Zhou J."/>
            <person name="Hemme C.L."/>
            <person name="Woyke T."/>
        </authorList>
    </citation>
    <scope>NUCLEOTIDE SEQUENCE [LARGE SCALE GENOMIC DNA]</scope>
    <source>
        <strain evidence="2">DSM 2782</strain>
    </source>
</reference>
<evidence type="ECO:0000259" key="1">
    <source>
        <dbReference type="Pfam" id="PF07484"/>
    </source>
</evidence>
<feature type="domain" description="Phage tail collar" evidence="1">
    <location>
        <begin position="7"/>
        <end position="62"/>
    </location>
</feature>
<dbReference type="InterPro" id="IPR011083">
    <property type="entry name" value="Phage_tail_collar_dom"/>
</dbReference>
<dbReference type="Gene3D" id="3.90.1340.10">
    <property type="entry name" value="Phage tail collar domain"/>
    <property type="match status" value="1"/>
</dbReference>
<dbReference type="InterPro" id="IPR037053">
    <property type="entry name" value="Phage_tail_collar_dom_sf"/>
</dbReference>
<dbReference type="Pfam" id="PF07484">
    <property type="entry name" value="Collar"/>
    <property type="match status" value="1"/>
</dbReference>
<protein>
    <submittedName>
        <fullName evidence="2">Tail Collar domain protein</fullName>
    </submittedName>
</protein>
<sequence>MDCPIMGMIKLFPFSYVPRGWAICNGAILNIQSNTALYSLLGVQFGGNGSTTFGLPDLRGAEPDSNTAFCIATEGLYPERQ</sequence>